<dbReference type="InterPro" id="IPR002201">
    <property type="entry name" value="Glyco_trans_9"/>
</dbReference>
<evidence type="ECO:0000313" key="3">
    <source>
        <dbReference type="EMBL" id="MBU3842420.1"/>
    </source>
</evidence>
<proteinExistence type="predicted"/>
<dbReference type="PANTHER" id="PTHR30160:SF7">
    <property type="entry name" value="ADP-HEPTOSE--LPS HEPTOSYLTRANSFERASE 2"/>
    <property type="match status" value="1"/>
</dbReference>
<organism evidence="3 4">
    <name type="scientific">Candidatus Fusobacterium pullicola</name>
    <dbReference type="NCBI Taxonomy" id="2838601"/>
    <lineage>
        <taxon>Bacteria</taxon>
        <taxon>Fusobacteriati</taxon>
        <taxon>Fusobacteriota</taxon>
        <taxon>Fusobacteriia</taxon>
        <taxon>Fusobacteriales</taxon>
        <taxon>Fusobacteriaceae</taxon>
        <taxon>Fusobacterium</taxon>
    </lineage>
</organism>
<dbReference type="Pfam" id="PF01075">
    <property type="entry name" value="Glyco_transf_9"/>
    <property type="match status" value="1"/>
</dbReference>
<dbReference type="GO" id="GO:0009244">
    <property type="term" value="P:lipopolysaccharide core region biosynthetic process"/>
    <property type="evidence" value="ECO:0007669"/>
    <property type="project" value="TreeGrafter"/>
</dbReference>
<dbReference type="GO" id="GO:0008713">
    <property type="term" value="F:ADP-heptose-lipopolysaccharide heptosyltransferase activity"/>
    <property type="evidence" value="ECO:0007669"/>
    <property type="project" value="TreeGrafter"/>
</dbReference>
<evidence type="ECO:0000256" key="2">
    <source>
        <dbReference type="ARBA" id="ARBA00022679"/>
    </source>
</evidence>
<dbReference type="PANTHER" id="PTHR30160">
    <property type="entry name" value="TETRAACYLDISACCHARIDE 4'-KINASE-RELATED"/>
    <property type="match status" value="1"/>
</dbReference>
<gene>
    <name evidence="3" type="ORF">IAA47_05485</name>
</gene>
<dbReference type="GO" id="GO:0005829">
    <property type="term" value="C:cytosol"/>
    <property type="evidence" value="ECO:0007669"/>
    <property type="project" value="TreeGrafter"/>
</dbReference>
<dbReference type="Gene3D" id="3.40.50.2000">
    <property type="entry name" value="Glycogen Phosphorylase B"/>
    <property type="match status" value="2"/>
</dbReference>
<dbReference type="SUPFAM" id="SSF53756">
    <property type="entry name" value="UDP-Glycosyltransferase/glycogen phosphorylase"/>
    <property type="match status" value="1"/>
</dbReference>
<keyword evidence="2" id="KW-0808">Transferase</keyword>
<evidence type="ECO:0000256" key="1">
    <source>
        <dbReference type="ARBA" id="ARBA00022676"/>
    </source>
</evidence>
<dbReference type="Proteomes" id="UP000724657">
    <property type="component" value="Unassembled WGS sequence"/>
</dbReference>
<dbReference type="AlphaFoldDB" id="A0A9E2KZP9"/>
<name>A0A9E2KZP9_9FUSO</name>
<sequence length="339" mass="39709">MKRILVIRYKKSIGDTIIGTALCESLKKKYPDSQVDYLVYENLTELFYNHRSIDNVLTLNRKSGVKGYLKLLKKIRKNKYDIVIDCRTLFLTAMFSFFSGARQRIGKYHKYLQYFYTDSIGGFKGKENQIDQIVKYHRLLKPLDINEVNTEYVICLKEEEKTEWRNRMEAEGIDMSKLIIPMAVNARQSNKKYPEEYMLKIAQTLIDRYDAQIILFYSPNEEAYAREFYAKLNSNRNVFINLKTKNVRELACIFSNCDLFVGNEGGTRHVAEGVGLANLCIVAPQTSKEEWISNENSKNQCVTIQDVNGKNYEDIKPEYVLERIDKQLQLFNFFNKKSR</sequence>
<accession>A0A9E2KZP9</accession>
<dbReference type="InterPro" id="IPR051199">
    <property type="entry name" value="LPS_LOS_Heptosyltrfase"/>
</dbReference>
<evidence type="ECO:0000313" key="4">
    <source>
        <dbReference type="Proteomes" id="UP000724657"/>
    </source>
</evidence>
<reference evidence="3" key="2">
    <citation type="submission" date="2021-04" db="EMBL/GenBank/DDBJ databases">
        <authorList>
            <person name="Gilroy R."/>
        </authorList>
    </citation>
    <scope>NUCLEOTIDE SEQUENCE</scope>
    <source>
        <strain evidence="3">A6-441</strain>
    </source>
</reference>
<reference evidence="3" key="1">
    <citation type="journal article" date="2021" name="PeerJ">
        <title>Extensive microbial diversity within the chicken gut microbiome revealed by metagenomics and culture.</title>
        <authorList>
            <person name="Gilroy R."/>
            <person name="Ravi A."/>
            <person name="Getino M."/>
            <person name="Pursley I."/>
            <person name="Horton D.L."/>
            <person name="Alikhan N.F."/>
            <person name="Baker D."/>
            <person name="Gharbi K."/>
            <person name="Hall N."/>
            <person name="Watson M."/>
            <person name="Adriaenssens E.M."/>
            <person name="Foster-Nyarko E."/>
            <person name="Jarju S."/>
            <person name="Secka A."/>
            <person name="Antonio M."/>
            <person name="Oren A."/>
            <person name="Chaudhuri R.R."/>
            <person name="La Ragione R."/>
            <person name="Hildebrand F."/>
            <person name="Pallen M.J."/>
        </authorList>
    </citation>
    <scope>NUCLEOTIDE SEQUENCE</scope>
    <source>
        <strain evidence="3">A6-441</strain>
    </source>
</reference>
<comment type="caution">
    <text evidence="3">The sequence shown here is derived from an EMBL/GenBank/DDBJ whole genome shotgun (WGS) entry which is preliminary data.</text>
</comment>
<dbReference type="CDD" id="cd03789">
    <property type="entry name" value="GT9_LPS_heptosyltransferase"/>
    <property type="match status" value="1"/>
</dbReference>
<keyword evidence="1" id="KW-0328">Glycosyltransferase</keyword>
<dbReference type="EMBL" id="JAHLFN010000054">
    <property type="protein sequence ID" value="MBU3842420.1"/>
    <property type="molecule type" value="Genomic_DNA"/>
</dbReference>
<protein>
    <submittedName>
        <fullName evidence="3">Glycosyltransferase family 9 protein</fullName>
    </submittedName>
</protein>